<name>A0A0F5ZNM7_STEMA</name>
<dbReference type="EMBL" id="JZRZ01000026">
    <property type="protein sequence ID" value="KKD56932.1"/>
    <property type="molecule type" value="Genomic_DNA"/>
</dbReference>
<dbReference type="Proteomes" id="UP000243478">
    <property type="component" value="Unassembled WGS sequence"/>
</dbReference>
<proteinExistence type="predicted"/>
<evidence type="ECO:0000313" key="2">
    <source>
        <dbReference type="Proteomes" id="UP000243478"/>
    </source>
</evidence>
<gene>
    <name evidence="1" type="ORF">VM57_16845</name>
</gene>
<comment type="caution">
    <text evidence="1">The sequence shown here is derived from an EMBL/GenBank/DDBJ whole genome shotgun (WGS) entry which is preliminary data.</text>
</comment>
<dbReference type="AlphaFoldDB" id="A0A0F5ZNM7"/>
<sequence>MNLVLHCATRWQRIVLNAPQPLSPVQQRLQREPMLTPCKRLLHAAFVATQQRKCHELVDIVVSAVTDSAPIAALEPWGRPHLQQEPA</sequence>
<reference evidence="1 2" key="1">
    <citation type="submission" date="2015-03" db="EMBL/GenBank/DDBJ databases">
        <title>Draft genome of Stenotrophomonas maltophila isolated from urine specimen.</title>
        <authorList>
            <person name="Murugan N."/>
            <person name="Malathi J."/>
            <person name="Umashankar V."/>
            <person name="Madhavan H."/>
        </authorList>
    </citation>
    <scope>NUCLEOTIDE SEQUENCE [LARGE SCALE GENOMIC DNA]</scope>
    <source>
        <strain evidence="1 2">JMNMN1</strain>
    </source>
</reference>
<evidence type="ECO:0000313" key="1">
    <source>
        <dbReference type="EMBL" id="KKD56932.1"/>
    </source>
</evidence>
<dbReference type="PATRIC" id="fig|40324.63.peg.6245"/>
<protein>
    <submittedName>
        <fullName evidence="1">Uncharacterized protein</fullName>
    </submittedName>
</protein>
<organism evidence="1 2">
    <name type="scientific">Stenotrophomonas maltophilia</name>
    <name type="common">Pseudomonas maltophilia</name>
    <name type="synonym">Xanthomonas maltophilia</name>
    <dbReference type="NCBI Taxonomy" id="40324"/>
    <lineage>
        <taxon>Bacteria</taxon>
        <taxon>Pseudomonadati</taxon>
        <taxon>Pseudomonadota</taxon>
        <taxon>Gammaproteobacteria</taxon>
        <taxon>Lysobacterales</taxon>
        <taxon>Lysobacteraceae</taxon>
        <taxon>Stenotrophomonas</taxon>
        <taxon>Stenotrophomonas maltophilia group</taxon>
    </lineage>
</organism>
<accession>A0A0F5ZNM7</accession>